<dbReference type="eggNOG" id="ENOG502SI6P">
    <property type="taxonomic scope" value="Eukaryota"/>
</dbReference>
<dbReference type="GO" id="GO:0045944">
    <property type="term" value="P:positive regulation of transcription by RNA polymerase II"/>
    <property type="evidence" value="ECO:0007669"/>
    <property type="project" value="TreeGrafter"/>
</dbReference>
<dbReference type="PANTHER" id="PTHR37534">
    <property type="entry name" value="TRANSCRIPTIONAL ACTIVATOR PROTEIN UGA3"/>
    <property type="match status" value="1"/>
</dbReference>
<dbReference type="OrthoDB" id="407832at2759"/>
<dbReference type="GO" id="GO:0003700">
    <property type="term" value="F:DNA-binding transcription factor activity"/>
    <property type="evidence" value="ECO:0007669"/>
    <property type="project" value="TreeGrafter"/>
</dbReference>
<organism evidence="3 4">
    <name type="scientific">Botryotinia fuckeliana (strain T4)</name>
    <name type="common">Noble rot fungus</name>
    <name type="synonym">Botrytis cinerea</name>
    <dbReference type="NCBI Taxonomy" id="999810"/>
    <lineage>
        <taxon>Eukaryota</taxon>
        <taxon>Fungi</taxon>
        <taxon>Dikarya</taxon>
        <taxon>Ascomycota</taxon>
        <taxon>Pezizomycotina</taxon>
        <taxon>Leotiomycetes</taxon>
        <taxon>Helotiales</taxon>
        <taxon>Sclerotiniaceae</taxon>
        <taxon>Botrytis</taxon>
    </lineage>
</organism>
<accession>G2YTX0</accession>
<dbReference type="Proteomes" id="UP000008177">
    <property type="component" value="Unplaced contigs"/>
</dbReference>
<dbReference type="HOGENOM" id="CLU_008719_1_1_1"/>
<protein>
    <recommendedName>
        <fullName evidence="5">Arca-like protein</fullName>
    </recommendedName>
</protein>
<gene>
    <name evidence="3" type="ORF">BofuT4_P161690.1</name>
</gene>
<feature type="compositionally biased region" description="Basic and acidic residues" evidence="2">
    <location>
        <begin position="198"/>
        <end position="220"/>
    </location>
</feature>
<evidence type="ECO:0008006" key="5">
    <source>
        <dbReference type="Google" id="ProtNLM"/>
    </source>
</evidence>
<dbReference type="STRING" id="999810.G2YTX0"/>
<evidence type="ECO:0000256" key="1">
    <source>
        <dbReference type="ARBA" id="ARBA00023242"/>
    </source>
</evidence>
<dbReference type="EMBL" id="FQ790352">
    <property type="protein sequence ID" value="CCD54880.1"/>
    <property type="molecule type" value="Genomic_DNA"/>
</dbReference>
<feature type="region of interest" description="Disordered" evidence="2">
    <location>
        <begin position="189"/>
        <end position="253"/>
    </location>
</feature>
<name>G2YTX0_BOTF4</name>
<evidence type="ECO:0000256" key="2">
    <source>
        <dbReference type="SAM" id="MobiDB-lite"/>
    </source>
</evidence>
<evidence type="ECO:0000313" key="3">
    <source>
        <dbReference type="EMBL" id="CCD54880.1"/>
    </source>
</evidence>
<dbReference type="GO" id="GO:0000976">
    <property type="term" value="F:transcription cis-regulatory region binding"/>
    <property type="evidence" value="ECO:0007669"/>
    <property type="project" value="TreeGrafter"/>
</dbReference>
<dbReference type="InParanoid" id="G2YTX0"/>
<keyword evidence="1" id="KW-0539">Nucleus</keyword>
<dbReference type="PANTHER" id="PTHR37534:SF2">
    <property type="entry name" value="N-ACETYLTRANSFERASE DOMAIN-CONTAINING PROTEIN"/>
    <property type="match status" value="1"/>
</dbReference>
<evidence type="ECO:0000313" key="4">
    <source>
        <dbReference type="Proteomes" id="UP000008177"/>
    </source>
</evidence>
<dbReference type="AlphaFoldDB" id="G2YTX0"/>
<sequence>MPTRTCLQTENAKLYEHRQKPSNVKCPGHLPEALMQDRPRQLTSNSCIYRSVAQVPGYENKYLGGSGGTHEIPPRAPMLLPTPAFQFPTFSAIEQNHIDDESSHTNSSNSLGKIRFRHGSSARYDSNFNDQVWVKLPGKIGSDDFIDESPELDEIYTVIARRESTSTSDLIANWSENPHPIISTGLIERRPSATSRTEAFRKSISKEQERSPVKKRRVDDDTLSASSKRSAVKSYPRRPAKTDGHLTESNVSGEMVHQRPVDYDLSTIFPRELVVQNEVVDVLSQSEIQQASLLRYFADELAGWFDLCDPERHFALVVPQRAKHCPALLNAIYTASARYLSRLERYRNNGMVEYNGNPLPNLNMETAAEYHSKCTEHLVSVSDNLDVLYDENLLVASVILRFYEEIDAPLSGGDGAPKGTQVFLTAQASGCLDSSLRRAAFRVAYRQEVHMAFLRQRPFHMPLQYHEYRSLEYADDFTWAYRTIVHCADVLQYCYGLGSKSNSDYDMLVQYHEGWESLRPRSFDALYDRAAVVSSRRALPEIWYLSDCHVTAHQHMDISRILLTTYDPRIPRLGPGLKAVSQDIEAQINTIVKRLCGVAISNHRSPSAMNIAYMAITMCGEQFTDIEDRGCILEVLKYTEQQHALPTAHIRSRLIEAWECSGDVLVNYGQEAIEGCMDIIDQ</sequence>
<dbReference type="GO" id="GO:0005634">
    <property type="term" value="C:nucleus"/>
    <property type="evidence" value="ECO:0007669"/>
    <property type="project" value="TreeGrafter"/>
</dbReference>
<proteinExistence type="predicted"/>
<reference evidence="4" key="1">
    <citation type="journal article" date="2011" name="PLoS Genet.">
        <title>Genomic analysis of the necrotrophic fungal pathogens Sclerotinia sclerotiorum and Botrytis cinerea.</title>
        <authorList>
            <person name="Amselem J."/>
            <person name="Cuomo C.A."/>
            <person name="van Kan J.A."/>
            <person name="Viaud M."/>
            <person name="Benito E.P."/>
            <person name="Couloux A."/>
            <person name="Coutinho P.M."/>
            <person name="de Vries R.P."/>
            <person name="Dyer P.S."/>
            <person name="Fillinger S."/>
            <person name="Fournier E."/>
            <person name="Gout L."/>
            <person name="Hahn M."/>
            <person name="Kohn L."/>
            <person name="Lapalu N."/>
            <person name="Plummer K.M."/>
            <person name="Pradier J.M."/>
            <person name="Quevillon E."/>
            <person name="Sharon A."/>
            <person name="Simon A."/>
            <person name="ten Have A."/>
            <person name="Tudzynski B."/>
            <person name="Tudzynski P."/>
            <person name="Wincker P."/>
            <person name="Andrew M."/>
            <person name="Anthouard V."/>
            <person name="Beever R.E."/>
            <person name="Beffa R."/>
            <person name="Benoit I."/>
            <person name="Bouzid O."/>
            <person name="Brault B."/>
            <person name="Chen Z."/>
            <person name="Choquer M."/>
            <person name="Collemare J."/>
            <person name="Cotton P."/>
            <person name="Danchin E.G."/>
            <person name="Da Silva C."/>
            <person name="Gautier A."/>
            <person name="Giraud C."/>
            <person name="Giraud T."/>
            <person name="Gonzalez C."/>
            <person name="Grossetete S."/>
            <person name="Guldener U."/>
            <person name="Henrissat B."/>
            <person name="Howlett B.J."/>
            <person name="Kodira C."/>
            <person name="Kretschmer M."/>
            <person name="Lappartient A."/>
            <person name="Leroch M."/>
            <person name="Levis C."/>
            <person name="Mauceli E."/>
            <person name="Neuveglise C."/>
            <person name="Oeser B."/>
            <person name="Pearson M."/>
            <person name="Poulain J."/>
            <person name="Poussereau N."/>
            <person name="Quesneville H."/>
            <person name="Rascle C."/>
            <person name="Schumacher J."/>
            <person name="Segurens B."/>
            <person name="Sexton A."/>
            <person name="Silva E."/>
            <person name="Sirven C."/>
            <person name="Soanes D.M."/>
            <person name="Talbot N.J."/>
            <person name="Templeton M."/>
            <person name="Yandava C."/>
            <person name="Yarden O."/>
            <person name="Zeng Q."/>
            <person name="Rollins J.A."/>
            <person name="Lebrun M.H."/>
            <person name="Dickman M."/>
        </authorList>
    </citation>
    <scope>NUCLEOTIDE SEQUENCE [LARGE SCALE GENOMIC DNA]</scope>
    <source>
        <strain evidence="4">T4</strain>
    </source>
</reference>